<evidence type="ECO:0000313" key="11">
    <source>
        <dbReference type="Proteomes" id="UP000013776"/>
    </source>
</evidence>
<dbReference type="InterPro" id="IPR003166">
    <property type="entry name" value="TFIIE_bsu_DNA-bd"/>
</dbReference>
<keyword evidence="2 7" id="KW-0805">Transcription regulation</keyword>
<organism evidence="10 11">
    <name type="scientific">Taphrina deformans (strain PYCC 5710 / ATCC 11124 / CBS 356.35 / IMI 108563 / JCM 9778 / NBRC 8474)</name>
    <name type="common">Peach leaf curl fungus</name>
    <name type="synonym">Lalaria deformans</name>
    <dbReference type="NCBI Taxonomy" id="1097556"/>
    <lineage>
        <taxon>Eukaryota</taxon>
        <taxon>Fungi</taxon>
        <taxon>Dikarya</taxon>
        <taxon>Ascomycota</taxon>
        <taxon>Taphrinomycotina</taxon>
        <taxon>Taphrinomycetes</taxon>
        <taxon>Taphrinales</taxon>
        <taxon>Taphrinaceae</taxon>
        <taxon>Taphrina</taxon>
    </lineage>
</organism>
<comment type="function">
    <text evidence="6 7">Recruits TFIIH to the initiation complex and stimulates the RNA polymerase II C-terminal domain kinase and DNA-dependent ATPase activities of TFIIH. Both TFIIH and TFIIE are required for promoter clearance by RNA polymerase.</text>
</comment>
<evidence type="ECO:0000313" key="10">
    <source>
        <dbReference type="EMBL" id="CCG81191.1"/>
    </source>
</evidence>
<evidence type="ECO:0000256" key="2">
    <source>
        <dbReference type="ARBA" id="ARBA00023015"/>
    </source>
</evidence>
<dbReference type="GO" id="GO:0006367">
    <property type="term" value="P:transcription initiation at RNA polymerase II promoter"/>
    <property type="evidence" value="ECO:0007669"/>
    <property type="project" value="UniProtKB-UniRule"/>
</dbReference>
<accession>R4X7A7</accession>
<dbReference type="GO" id="GO:0001097">
    <property type="term" value="F:TFIIH-class transcription factor complex binding"/>
    <property type="evidence" value="ECO:0007669"/>
    <property type="project" value="TreeGrafter"/>
</dbReference>
<sequence length="277" mass="31361">MSELNASAAAFKKQAKTAEVIPRFRVQQQPKPDPIDLSDEEPAKKKTKIEIVRPIYSQPDALSSGQEVITNMHYAMQYLKRDGNSAGKTSAELEGYLSLGGPLPASLIHILRKNERIHYDSQTDTYSFRPVYNVRSAPQLLALLEAQKTCSGLSVKDLREGWPNCIEELDRLEKEGKILLIRQKKDDRPRTVWKSNIEYAPHIDQEFVDIFRKVVVPGRDQLPRELQSLGLKPTSVDPATAIYRQAKGDTKQKKPNKKLSKVTNTHMSGLKDLGMRR</sequence>
<dbReference type="GO" id="GO:0005673">
    <property type="term" value="C:transcription factor TFIIE complex"/>
    <property type="evidence" value="ECO:0007669"/>
    <property type="project" value="UniProtKB-UniRule"/>
</dbReference>
<keyword evidence="11" id="KW-1185">Reference proteome</keyword>
<protein>
    <recommendedName>
        <fullName evidence="7">Transcription initiation factor IIE subunit beta</fullName>
    </recommendedName>
</protein>
<dbReference type="Proteomes" id="UP000013776">
    <property type="component" value="Unassembled WGS sequence"/>
</dbReference>
<evidence type="ECO:0000256" key="4">
    <source>
        <dbReference type="ARBA" id="ARBA00023163"/>
    </source>
</evidence>
<evidence type="ECO:0000256" key="3">
    <source>
        <dbReference type="ARBA" id="ARBA00023125"/>
    </source>
</evidence>
<evidence type="ECO:0000256" key="8">
    <source>
        <dbReference type="SAM" id="MobiDB-lite"/>
    </source>
</evidence>
<dbReference type="PIRSF" id="PIRSF016398">
    <property type="entry name" value="TFIIE-beta"/>
    <property type="match status" value="1"/>
</dbReference>
<evidence type="ECO:0000256" key="5">
    <source>
        <dbReference type="ARBA" id="ARBA00023242"/>
    </source>
</evidence>
<dbReference type="PANTHER" id="PTHR12716:SF8">
    <property type="entry name" value="TRANSCRIPTION INITIATION FACTOR IIE SUBUNIT BETA"/>
    <property type="match status" value="1"/>
</dbReference>
<proteinExistence type="inferred from homology"/>
<dbReference type="Pfam" id="PF22254">
    <property type="entry name" value="TFA2_E-tether"/>
    <property type="match status" value="1"/>
</dbReference>
<evidence type="ECO:0000256" key="1">
    <source>
        <dbReference type="ARBA" id="ARBA00004123"/>
    </source>
</evidence>
<dbReference type="InterPro" id="IPR054600">
    <property type="entry name" value="TFA2_E-tether"/>
</dbReference>
<dbReference type="EMBL" id="CAHR02000029">
    <property type="protein sequence ID" value="CCG81191.1"/>
    <property type="molecule type" value="Genomic_DNA"/>
</dbReference>
<evidence type="ECO:0000256" key="6">
    <source>
        <dbReference type="ARBA" id="ARBA00025581"/>
    </source>
</evidence>
<dbReference type="PANTHER" id="PTHR12716">
    <property type="entry name" value="TRANSCRIPTION INITIATION FACTOR IIE, BETA SUBUNIT"/>
    <property type="match status" value="1"/>
</dbReference>
<dbReference type="STRING" id="1097556.R4X7A7"/>
<reference evidence="10 11" key="1">
    <citation type="journal article" date="2013" name="MBio">
        <title>Genome sequencing of the plant pathogen Taphrina deformans, the causal agent of peach leaf curl.</title>
        <authorList>
            <person name="Cisse O.H."/>
            <person name="Almeida J.M.G.C.F."/>
            <person name="Fonseca A."/>
            <person name="Kumar A.A."/>
            <person name="Salojaervi J."/>
            <person name="Overmyer K."/>
            <person name="Hauser P.M."/>
            <person name="Pagni M."/>
        </authorList>
    </citation>
    <scope>NUCLEOTIDE SEQUENCE [LARGE SCALE GENOMIC DNA]</scope>
    <source>
        <strain evidence="11">PYCC 5710 / ATCC 11124 / CBS 356.35 / IMI 108563 / JCM 9778 / NBRC 8474</strain>
    </source>
</reference>
<feature type="domain" description="TFIIE beta" evidence="9">
    <location>
        <begin position="56"/>
        <end position="135"/>
    </location>
</feature>
<name>R4X7A7_TAPDE</name>
<evidence type="ECO:0000256" key="7">
    <source>
        <dbReference type="PIRNR" id="PIRNR016398"/>
    </source>
</evidence>
<feature type="region of interest" description="Disordered" evidence="8">
    <location>
        <begin position="247"/>
        <end position="277"/>
    </location>
</feature>
<dbReference type="Pfam" id="PF02186">
    <property type="entry name" value="TFIIE_beta"/>
    <property type="match status" value="1"/>
</dbReference>
<dbReference type="VEuPathDB" id="FungiDB:TAPDE_000908"/>
<keyword evidence="4 7" id="KW-0804">Transcription</keyword>
<dbReference type="GO" id="GO:0003677">
    <property type="term" value="F:DNA binding"/>
    <property type="evidence" value="ECO:0007669"/>
    <property type="project" value="UniProtKB-UniRule"/>
</dbReference>
<comment type="caution">
    <text evidence="10">The sequence shown here is derived from an EMBL/GenBank/DDBJ whole genome shotgun (WGS) entry which is preliminary data.</text>
</comment>
<feature type="region of interest" description="Disordered" evidence="8">
    <location>
        <begin position="21"/>
        <end position="43"/>
    </location>
</feature>
<dbReference type="OrthoDB" id="5323195at2759"/>
<comment type="subunit">
    <text evidence="7">Tetramer of two alpha and two beta chains.</text>
</comment>
<dbReference type="PROSITE" id="PS51351">
    <property type="entry name" value="TFIIE_BETA_C"/>
    <property type="match status" value="1"/>
</dbReference>
<comment type="subcellular location">
    <subcellularLocation>
        <location evidence="1 7">Nucleus</location>
    </subcellularLocation>
</comment>
<comment type="similarity">
    <text evidence="7">Belongs to the TFIIE beta subunit family.</text>
</comment>
<keyword evidence="5 7" id="KW-0539">Nucleus</keyword>
<dbReference type="InterPro" id="IPR040501">
    <property type="entry name" value="TFA2_Winged_2"/>
</dbReference>
<dbReference type="Pfam" id="PF18121">
    <property type="entry name" value="TFA2_Winged_2"/>
    <property type="match status" value="1"/>
</dbReference>
<evidence type="ECO:0000259" key="9">
    <source>
        <dbReference type="PROSITE" id="PS51351"/>
    </source>
</evidence>
<dbReference type="AlphaFoldDB" id="R4X7A7"/>
<dbReference type="InterPro" id="IPR016656">
    <property type="entry name" value="TFIIE-bsu"/>
</dbReference>
<gene>
    <name evidence="10" type="ORF">TAPDE_000908</name>
</gene>
<dbReference type="eggNOG" id="KOG3095">
    <property type="taxonomic scope" value="Eukaryota"/>
</dbReference>
<keyword evidence="3 7" id="KW-0238">DNA-binding</keyword>